<evidence type="ECO:0000313" key="2">
    <source>
        <dbReference type="EMBL" id="ADY59505.1"/>
    </source>
</evidence>
<dbReference type="EMBL" id="CP002546">
    <property type="protein sequence ID" value="ADY59505.1"/>
    <property type="molecule type" value="Genomic_DNA"/>
</dbReference>
<name>F0SH20_RUBBR</name>
<dbReference type="eggNOG" id="ENOG5032XRM">
    <property type="taxonomic scope" value="Bacteria"/>
</dbReference>
<protein>
    <recommendedName>
        <fullName evidence="4">Right handed beta helix domain-containing protein</fullName>
    </recommendedName>
</protein>
<dbReference type="OrthoDB" id="262615at2"/>
<dbReference type="STRING" id="756272.Plabr_1896"/>
<dbReference type="HOGENOM" id="CLU_577082_0_0_0"/>
<dbReference type="InterPro" id="IPR012334">
    <property type="entry name" value="Pectin_lyas_fold"/>
</dbReference>
<accession>F0SH20</accession>
<sequence>MKFVVVCCFRLSPVLGLVCVLSMLGLTGDLSAEELRDLQDAHLQHPENPPMQVVAESPPALPETDGEFEVREGFQLIASLQEFREAIKQDNQKIRLKPGVYRAESVDPPVTFREVLPLPGSSERREHEQHHVFCVSGSGNHFDLRGVVIETPISLNAQLSSKAHVADTWHINGSHNVFEGGYFRNVVDRQYPDFRTTECEFEVCNDHTTFLNCTFDIRGSIPFGYTDYYGKGGPNFGRLAKHSFMGIINCSYTALIGCRVYQQSFGHGVHLHNVDGVLIRDCYLSGALRPTNDIFKETAGRAVEYDFMAKYRGDRPIPKDRMIPLVEDGIRAYNDVRNVLVENTEIRRFRGCVQLLCTGDVMLRNVTVREAGDFSFDVSSLPGFEVKMEQCASDYAYSPIFNLTRGETPQNATYELKVLPNSVDVVPLERGRLGLLSGKGCRFLITADEEAGDLSQLTPVECGDRHPLENCMLSNFTDIPVLLTKRASSCTVRSRGVVTDNGSGNRVARRR</sequence>
<dbReference type="KEGG" id="pbs:Plabr_1896"/>
<proteinExistence type="predicted"/>
<gene>
    <name evidence="2" type="ordered locus">Plabr_1896</name>
</gene>
<dbReference type="RefSeq" id="WP_013628232.1">
    <property type="nucleotide sequence ID" value="NC_015174.1"/>
</dbReference>
<feature type="chain" id="PRO_5003260353" description="Right handed beta helix domain-containing protein" evidence="1">
    <location>
        <begin position="33"/>
        <end position="511"/>
    </location>
</feature>
<keyword evidence="1" id="KW-0732">Signal</keyword>
<reference evidence="3" key="1">
    <citation type="submission" date="2011-02" db="EMBL/GenBank/DDBJ databases">
        <title>The complete genome of Planctomyces brasiliensis DSM 5305.</title>
        <authorList>
            <person name="Lucas S."/>
            <person name="Copeland A."/>
            <person name="Lapidus A."/>
            <person name="Bruce D."/>
            <person name="Goodwin L."/>
            <person name="Pitluck S."/>
            <person name="Kyrpides N."/>
            <person name="Mavromatis K."/>
            <person name="Pagani I."/>
            <person name="Ivanova N."/>
            <person name="Ovchinnikova G."/>
            <person name="Lu M."/>
            <person name="Detter J.C."/>
            <person name="Han C."/>
            <person name="Land M."/>
            <person name="Hauser L."/>
            <person name="Markowitz V."/>
            <person name="Cheng J.-F."/>
            <person name="Hugenholtz P."/>
            <person name="Woyke T."/>
            <person name="Wu D."/>
            <person name="Tindall B."/>
            <person name="Pomrenke H.G."/>
            <person name="Brambilla E."/>
            <person name="Klenk H.-P."/>
            <person name="Eisen J.A."/>
        </authorList>
    </citation>
    <scope>NUCLEOTIDE SEQUENCE [LARGE SCALE GENOMIC DNA]</scope>
    <source>
        <strain evidence="3">ATCC 49424 / DSM 5305 / JCM 21570 / NBRC 103401 / IFAM 1448</strain>
    </source>
</reference>
<dbReference type="Gene3D" id="2.160.20.10">
    <property type="entry name" value="Single-stranded right-handed beta-helix, Pectin lyase-like"/>
    <property type="match status" value="1"/>
</dbReference>
<dbReference type="AlphaFoldDB" id="F0SH20"/>
<evidence type="ECO:0000313" key="3">
    <source>
        <dbReference type="Proteomes" id="UP000006860"/>
    </source>
</evidence>
<evidence type="ECO:0000256" key="1">
    <source>
        <dbReference type="SAM" id="SignalP"/>
    </source>
</evidence>
<keyword evidence="3" id="KW-1185">Reference proteome</keyword>
<dbReference type="SUPFAM" id="SSF51126">
    <property type="entry name" value="Pectin lyase-like"/>
    <property type="match status" value="1"/>
</dbReference>
<evidence type="ECO:0008006" key="4">
    <source>
        <dbReference type="Google" id="ProtNLM"/>
    </source>
</evidence>
<organism evidence="2 3">
    <name type="scientific">Rubinisphaera brasiliensis (strain ATCC 49424 / DSM 5305 / JCM 21570 / IAM 15109 / NBRC 103401 / IFAM 1448)</name>
    <name type="common">Planctomyces brasiliensis</name>
    <dbReference type="NCBI Taxonomy" id="756272"/>
    <lineage>
        <taxon>Bacteria</taxon>
        <taxon>Pseudomonadati</taxon>
        <taxon>Planctomycetota</taxon>
        <taxon>Planctomycetia</taxon>
        <taxon>Planctomycetales</taxon>
        <taxon>Planctomycetaceae</taxon>
        <taxon>Rubinisphaera</taxon>
    </lineage>
</organism>
<feature type="signal peptide" evidence="1">
    <location>
        <begin position="1"/>
        <end position="32"/>
    </location>
</feature>
<dbReference type="InterPro" id="IPR011050">
    <property type="entry name" value="Pectin_lyase_fold/virulence"/>
</dbReference>
<dbReference type="Proteomes" id="UP000006860">
    <property type="component" value="Chromosome"/>
</dbReference>